<keyword evidence="4" id="KW-1185">Reference proteome</keyword>
<dbReference type="RefSeq" id="WP_267773685.1">
    <property type="nucleotide sequence ID" value="NZ_JAPNKE010000002.1"/>
</dbReference>
<dbReference type="Proteomes" id="UP001150924">
    <property type="component" value="Unassembled WGS sequence"/>
</dbReference>
<comment type="caution">
    <text evidence="3">The sequence shown here is derived from an EMBL/GenBank/DDBJ whole genome shotgun (WGS) entry which is preliminary data.</text>
</comment>
<dbReference type="Gene3D" id="3.90.1200.10">
    <property type="match status" value="1"/>
</dbReference>
<name>A0A9X3EV63_9BACT</name>
<feature type="domain" description="Aminoglycoside phosphotransferase" evidence="2">
    <location>
        <begin position="193"/>
        <end position="362"/>
    </location>
</feature>
<organism evidence="3 4">
    <name type="scientific">Nannocystis pusilla</name>
    <dbReference type="NCBI Taxonomy" id="889268"/>
    <lineage>
        <taxon>Bacteria</taxon>
        <taxon>Pseudomonadati</taxon>
        <taxon>Myxococcota</taxon>
        <taxon>Polyangia</taxon>
        <taxon>Nannocystales</taxon>
        <taxon>Nannocystaceae</taxon>
        <taxon>Nannocystis</taxon>
    </lineage>
</organism>
<feature type="region of interest" description="Disordered" evidence="1">
    <location>
        <begin position="99"/>
        <end position="190"/>
    </location>
</feature>
<dbReference type="InterPro" id="IPR002575">
    <property type="entry name" value="Aminoglycoside_PTrfase"/>
</dbReference>
<evidence type="ECO:0000259" key="2">
    <source>
        <dbReference type="Pfam" id="PF01636"/>
    </source>
</evidence>
<evidence type="ECO:0000313" key="4">
    <source>
        <dbReference type="Proteomes" id="UP001150924"/>
    </source>
</evidence>
<gene>
    <name evidence="3" type="ORF">OV079_34815</name>
</gene>
<reference evidence="3" key="1">
    <citation type="submission" date="2022-11" db="EMBL/GenBank/DDBJ databases">
        <title>Minimal conservation of predation-associated metabolite biosynthetic gene clusters underscores biosynthetic potential of Myxococcota including descriptions for ten novel species: Archangium lansinium sp. nov., Myxococcus landrumus sp. nov., Nannocystis bai.</title>
        <authorList>
            <person name="Ahearne A."/>
            <person name="Stevens C."/>
            <person name="Phillips K."/>
        </authorList>
    </citation>
    <scope>NUCLEOTIDE SEQUENCE</scope>
    <source>
        <strain evidence="3">Na p29</strain>
    </source>
</reference>
<accession>A0A9X3EV63</accession>
<evidence type="ECO:0000313" key="3">
    <source>
        <dbReference type="EMBL" id="MCY1010651.1"/>
    </source>
</evidence>
<evidence type="ECO:0000256" key="1">
    <source>
        <dbReference type="SAM" id="MobiDB-lite"/>
    </source>
</evidence>
<dbReference type="Pfam" id="PF01636">
    <property type="entry name" value="APH"/>
    <property type="match status" value="1"/>
</dbReference>
<proteinExistence type="predicted"/>
<dbReference type="SUPFAM" id="SSF56112">
    <property type="entry name" value="Protein kinase-like (PK-like)"/>
    <property type="match status" value="1"/>
</dbReference>
<dbReference type="AlphaFoldDB" id="A0A9X3EV63"/>
<dbReference type="EMBL" id="JAPNKE010000002">
    <property type="protein sequence ID" value="MCY1010651.1"/>
    <property type="molecule type" value="Genomic_DNA"/>
</dbReference>
<dbReference type="InterPro" id="IPR011009">
    <property type="entry name" value="Kinase-like_dom_sf"/>
</dbReference>
<feature type="compositionally biased region" description="Polar residues" evidence="1">
    <location>
        <begin position="117"/>
        <end position="177"/>
    </location>
</feature>
<protein>
    <submittedName>
        <fullName evidence="3">Phosphotransferase</fullName>
    </submittedName>
</protein>
<sequence>MTRVPPSCARSPRSFFFKKEKDVPESLLSWTCLKSHPHSAQIWHVAAPAGALVLKRHRHPRPFQQELRAYREWLPALTGPSSANLLALGVNLSLGTSSCAAGPPPETTPSARDQPPETLSSTAALPPGTSSLTRELSPGTSSLTGELSPGTSSLTGAPSLGPSSLTNELSLGTSSSARALPPQPRSSAPVGQLRVHVPALLACDLAHHTLALTVAPGERLSLGTHDPALAPVAHAAAGRLLRALHDIPVADDDPLPLVDAVAARQSEWHARARDLLTPAERDALQRLAARRDAFAGVRRVPCHRDFTPDNWLLDADRLCVLDFEHARLDAPEADLVKLRTDVWPDRPDLAEAFLAGYGPLTADAAARLDVLLALHAAATLAWAERHDDPAFRALGRRALAVALERAP</sequence>